<dbReference type="EMBL" id="BAABXL010000001">
    <property type="protein sequence ID" value="GAA6269371.1"/>
    <property type="molecule type" value="Genomic_DNA"/>
</dbReference>
<evidence type="ECO:0000313" key="2">
    <source>
        <dbReference type="EMBL" id="GAA6269371.1"/>
    </source>
</evidence>
<proteinExistence type="predicted"/>
<evidence type="ECO:0000313" key="3">
    <source>
        <dbReference type="Proteomes" id="UP001600894"/>
    </source>
</evidence>
<evidence type="ECO:0008006" key="4">
    <source>
        <dbReference type="Google" id="ProtNLM"/>
    </source>
</evidence>
<organism evidence="2 3">
    <name type="scientific">Enterocloster alcoholdehydrogenati</name>
    <dbReference type="NCBI Taxonomy" id="2547410"/>
    <lineage>
        <taxon>Bacteria</taxon>
        <taxon>Bacillati</taxon>
        <taxon>Bacillota</taxon>
        <taxon>Clostridia</taxon>
        <taxon>Lachnospirales</taxon>
        <taxon>Lachnospiraceae</taxon>
        <taxon>Enterocloster</taxon>
    </lineage>
</organism>
<comment type="caution">
    <text evidence="2">The sequence shown here is derived from an EMBL/GenBank/DDBJ whole genome shotgun (WGS) entry which is preliminary data.</text>
</comment>
<gene>
    <name evidence="2" type="ORF">F130042H8_24310</name>
</gene>
<accession>A0ABQ0AZE8</accession>
<keyword evidence="3" id="KW-1185">Reference proteome</keyword>
<feature type="compositionally biased region" description="Basic and acidic residues" evidence="1">
    <location>
        <begin position="93"/>
        <end position="103"/>
    </location>
</feature>
<feature type="region of interest" description="Disordered" evidence="1">
    <location>
        <begin position="93"/>
        <end position="115"/>
    </location>
</feature>
<dbReference type="RefSeq" id="WP_390470135.1">
    <property type="nucleotide sequence ID" value="NZ_BAABXL010000001.1"/>
</dbReference>
<evidence type="ECO:0000256" key="1">
    <source>
        <dbReference type="SAM" id="MobiDB-lite"/>
    </source>
</evidence>
<name>A0ABQ0AZE8_9FIRM</name>
<dbReference type="Proteomes" id="UP001600894">
    <property type="component" value="Unassembled WGS sequence"/>
</dbReference>
<reference evidence="2 3" key="1">
    <citation type="submission" date="2024-04" db="EMBL/GenBank/DDBJ databases">
        <title>Defined microbial consortia suppress multidrug-resistant proinflammatory Enterobacteriaceae via ecological control.</title>
        <authorList>
            <person name="Furuichi M."/>
            <person name="Kawaguchi T."/>
            <person name="Pust M."/>
            <person name="Yasuma K."/>
            <person name="Plichta D."/>
            <person name="Hasegawa N."/>
            <person name="Ohya T."/>
            <person name="Bhattarai S."/>
            <person name="Sasajima S."/>
            <person name="Aoto Y."/>
            <person name="Tuganbaev T."/>
            <person name="Yaginuma M."/>
            <person name="Ueda M."/>
            <person name="Okahashi N."/>
            <person name="Amafuji K."/>
            <person name="Kiridooshi Y."/>
            <person name="Sugita K."/>
            <person name="Strazar M."/>
            <person name="Skelly A."/>
            <person name="Suda W."/>
            <person name="Hattori M."/>
            <person name="Nakamoto N."/>
            <person name="Caballero S."/>
            <person name="Norman J."/>
            <person name="Olle B."/>
            <person name="Tanoue T."/>
            <person name="Arita M."/>
            <person name="Bucci V."/>
            <person name="Atarashi K."/>
            <person name="Xavier R."/>
            <person name="Honda K."/>
        </authorList>
    </citation>
    <scope>NUCLEOTIDE SEQUENCE [LARGE SCALE GENOMIC DNA]</scope>
    <source>
        <strain evidence="3">f13</strain>
    </source>
</reference>
<protein>
    <recommendedName>
        <fullName evidence="4">Plasmid segregation centromere-binding protein ParR</fullName>
    </recommendedName>
</protein>
<sequence length="135" mass="15396">MGEKKDRGRFTIKFNEHDPAHESVIHILERQGPRQKAQFIANAILHYIHCPETPDISMTLGQPVEKEAIRSIVLEILKQQGMEETAKKELLTEKEQARQDEKVWNQPLESGSQKKAVDDEVMALIASTMSAFRSD</sequence>